<gene>
    <name evidence="3" type="ORF">CLF_100532</name>
</gene>
<feature type="region of interest" description="Disordered" evidence="1">
    <location>
        <begin position="116"/>
        <end position="138"/>
    </location>
</feature>
<reference evidence="3" key="1">
    <citation type="journal article" date="2011" name="Genome Biol.">
        <title>The draft genome of the carcinogenic human liver fluke Clonorchis sinensis.</title>
        <authorList>
            <person name="Wang X."/>
            <person name="Chen W."/>
            <person name="Huang Y."/>
            <person name="Sun J."/>
            <person name="Men J."/>
            <person name="Liu H."/>
            <person name="Luo F."/>
            <person name="Guo L."/>
            <person name="Lv X."/>
            <person name="Deng C."/>
            <person name="Zhou C."/>
            <person name="Fan Y."/>
            <person name="Li X."/>
            <person name="Huang L."/>
            <person name="Hu Y."/>
            <person name="Liang C."/>
            <person name="Hu X."/>
            <person name="Xu J."/>
            <person name="Yu X."/>
        </authorList>
    </citation>
    <scope>NUCLEOTIDE SEQUENCE [LARGE SCALE GENOMIC DNA]</scope>
    <source>
        <strain evidence="3">Henan</strain>
    </source>
</reference>
<dbReference type="Proteomes" id="UP000008909">
    <property type="component" value="Unassembled WGS sequence"/>
</dbReference>
<reference key="2">
    <citation type="submission" date="2011-10" db="EMBL/GenBank/DDBJ databases">
        <title>The genome and transcriptome sequence of Clonorchis sinensis provide insights into the carcinogenic liver fluke.</title>
        <authorList>
            <person name="Wang X."/>
            <person name="Huang Y."/>
            <person name="Chen W."/>
            <person name="Liu H."/>
            <person name="Guo L."/>
            <person name="Chen Y."/>
            <person name="Luo F."/>
            <person name="Zhou W."/>
            <person name="Sun J."/>
            <person name="Mao Q."/>
            <person name="Liang P."/>
            <person name="Zhou C."/>
            <person name="Tian Y."/>
            <person name="Men J."/>
            <person name="Lv X."/>
            <person name="Huang L."/>
            <person name="Zhou J."/>
            <person name="Hu Y."/>
            <person name="Li R."/>
            <person name="Zhang F."/>
            <person name="Lei H."/>
            <person name="Li X."/>
            <person name="Hu X."/>
            <person name="Liang C."/>
            <person name="Xu J."/>
            <person name="Wu Z."/>
            <person name="Yu X."/>
        </authorList>
    </citation>
    <scope>NUCLEOTIDE SEQUENCE</scope>
    <source>
        <strain>Henan</strain>
    </source>
</reference>
<keyword evidence="4" id="KW-1185">Reference proteome</keyword>
<evidence type="ECO:0000313" key="4">
    <source>
        <dbReference type="Proteomes" id="UP000008909"/>
    </source>
</evidence>
<dbReference type="PANTHER" id="PTHR47163">
    <property type="entry name" value="DDE_TNP_IS1595 DOMAIN-CONTAINING PROTEIN"/>
    <property type="match status" value="1"/>
</dbReference>
<dbReference type="InterPro" id="IPR024445">
    <property type="entry name" value="Tnp_ISXO2-like"/>
</dbReference>
<feature type="domain" description="ISXO2-like transposase" evidence="2">
    <location>
        <begin position="3"/>
        <end position="82"/>
    </location>
</feature>
<dbReference type="Pfam" id="PF12762">
    <property type="entry name" value="DDE_Tnp_IS1595"/>
    <property type="match status" value="1"/>
</dbReference>
<accession>G7Y3N7</accession>
<protein>
    <recommendedName>
        <fullName evidence="2">ISXO2-like transposase domain-containing protein</fullName>
    </recommendedName>
</protein>
<organism evidence="3 4">
    <name type="scientific">Clonorchis sinensis</name>
    <name type="common">Chinese liver fluke</name>
    <dbReference type="NCBI Taxonomy" id="79923"/>
    <lineage>
        <taxon>Eukaryota</taxon>
        <taxon>Metazoa</taxon>
        <taxon>Spiralia</taxon>
        <taxon>Lophotrochozoa</taxon>
        <taxon>Platyhelminthes</taxon>
        <taxon>Trematoda</taxon>
        <taxon>Digenea</taxon>
        <taxon>Opisthorchiida</taxon>
        <taxon>Opisthorchiata</taxon>
        <taxon>Opisthorchiidae</taxon>
        <taxon>Clonorchis</taxon>
    </lineage>
</organism>
<dbReference type="InterPro" id="IPR053164">
    <property type="entry name" value="IS1016-like_transposase"/>
</dbReference>
<name>G7Y3N7_CLOSI</name>
<proteinExistence type="predicted"/>
<evidence type="ECO:0000256" key="1">
    <source>
        <dbReference type="SAM" id="MobiDB-lite"/>
    </source>
</evidence>
<sequence>MDTIQACIAPGSIIISDMWTSYQGIETTIGLNYTHETVNHTENLLDPTNGAHTQTIESLWHVYKIQNQRQCGAHRSLVDNYLYAGTDQSRSSKSDHNAIPTNAREETIKNTRLRNNQSPQRNADHNTTKITNGPIGSRKTLSLKGQKLSKHVQGFDVFTLQVEKELFENDYTYLKHHRTSKSVRKGCKSENLIVTTTTSFVSCRWIDGPFLQGIVGTTILGEPTDPIRTVDDPVDLNTSEYTQFAAWY</sequence>
<evidence type="ECO:0000313" key="3">
    <source>
        <dbReference type="EMBL" id="GAA47573.1"/>
    </source>
</evidence>
<dbReference type="PANTHER" id="PTHR47163:SF2">
    <property type="entry name" value="SI:DKEY-17M8.2"/>
    <property type="match status" value="1"/>
</dbReference>
<evidence type="ECO:0000259" key="2">
    <source>
        <dbReference type="Pfam" id="PF12762"/>
    </source>
</evidence>
<dbReference type="EMBL" id="DF142844">
    <property type="protein sequence ID" value="GAA47573.1"/>
    <property type="molecule type" value="Genomic_DNA"/>
</dbReference>
<dbReference type="AlphaFoldDB" id="G7Y3N7"/>